<evidence type="ECO:0000313" key="1">
    <source>
        <dbReference type="EMBL" id="BCU83069.1"/>
    </source>
</evidence>
<organism evidence="1 2">
    <name type="scientific">Polycladomyces abyssicola</name>
    <dbReference type="NCBI Taxonomy" id="1125966"/>
    <lineage>
        <taxon>Bacteria</taxon>
        <taxon>Bacillati</taxon>
        <taxon>Bacillota</taxon>
        <taxon>Bacilli</taxon>
        <taxon>Bacillales</taxon>
        <taxon>Thermoactinomycetaceae</taxon>
        <taxon>Polycladomyces</taxon>
    </lineage>
</organism>
<dbReference type="EMBL" id="AP024601">
    <property type="protein sequence ID" value="BCU83069.1"/>
    <property type="molecule type" value="Genomic_DNA"/>
</dbReference>
<dbReference type="KEGG" id="pabs:JIR001_28520"/>
<gene>
    <name evidence="1" type="ORF">JIR001_28520</name>
</gene>
<proteinExistence type="predicted"/>
<dbReference type="AlphaFoldDB" id="A0A8D5ZM05"/>
<name>A0A8D5ZM05_9BACL</name>
<reference evidence="1" key="1">
    <citation type="journal article" date="2013" name="Int. J. Syst. Evol. Microbiol.">
        <title>Polycladomyces abyssicola gen. nov., sp. nov., a thermophilic filamentous bacterium isolated from hemipelagic sediment.</title>
        <authorList>
            <person name="Tsubouchi T."/>
            <person name="Shimane Y."/>
            <person name="Mori K."/>
            <person name="Usui K."/>
            <person name="Hiraki T."/>
            <person name="Tame A."/>
            <person name="Uematsu K."/>
            <person name="Maruyama T."/>
            <person name="Hatada Y."/>
        </authorList>
    </citation>
    <scope>NUCLEOTIDE SEQUENCE</scope>
    <source>
        <strain evidence="1">JIR-001</strain>
    </source>
</reference>
<protein>
    <submittedName>
        <fullName evidence="1">Uncharacterized protein</fullName>
    </submittedName>
</protein>
<reference evidence="1" key="2">
    <citation type="journal article" date="2021" name="Microbiol. Resour. Announc.">
        <title>Complete Genome Sequence of Polycladomyces abyssicola JIR-001T, Isolated from Hemipelagic Sediment in Deep Seawater.</title>
        <authorList>
            <person name="Tsubouchi T."/>
            <person name="Kaneko Y."/>
        </authorList>
    </citation>
    <scope>NUCLEOTIDE SEQUENCE</scope>
    <source>
        <strain evidence="1">JIR-001</strain>
    </source>
</reference>
<keyword evidence="2" id="KW-1185">Reference proteome</keyword>
<dbReference type="Proteomes" id="UP000677436">
    <property type="component" value="Chromosome"/>
</dbReference>
<sequence length="62" mass="6849">MDCAELILKEPEDGSRSFFLHPAREGSGANECDDRSAVPDLPGDHYDPVVVQVVVHIMVQKK</sequence>
<evidence type="ECO:0000313" key="2">
    <source>
        <dbReference type="Proteomes" id="UP000677436"/>
    </source>
</evidence>
<accession>A0A8D5ZM05</accession>